<dbReference type="Proteomes" id="UP001208567">
    <property type="component" value="Unassembled WGS sequence"/>
</dbReference>
<dbReference type="PANTHER" id="PTHR23520">
    <property type="entry name" value="TRANSPORTER, PUTATIVE (AFU_ORTHOLOGUE AFUA_3G04000)-RELATED"/>
    <property type="match status" value="1"/>
</dbReference>
<keyword evidence="9" id="KW-1185">Reference proteome</keyword>
<accession>A0ABQ5NAR8</accession>
<organism evidence="8 9">
    <name type="scientific">Clostridium omnivorum</name>
    <dbReference type="NCBI Taxonomy" id="1604902"/>
    <lineage>
        <taxon>Bacteria</taxon>
        <taxon>Bacillati</taxon>
        <taxon>Bacillota</taxon>
        <taxon>Clostridia</taxon>
        <taxon>Eubacteriales</taxon>
        <taxon>Clostridiaceae</taxon>
        <taxon>Clostridium</taxon>
    </lineage>
</organism>
<reference evidence="8 9" key="1">
    <citation type="journal article" date="2024" name="Int. J. Syst. Evol. Microbiol.">
        <title>Clostridium omnivorum sp. nov., isolated from anoxic soil under the treatment of reductive soil disinfestation.</title>
        <authorList>
            <person name="Ueki A."/>
            <person name="Tonouchi A."/>
            <person name="Kaku N."/>
            <person name="Honma S."/>
            <person name="Ueki K."/>
        </authorList>
    </citation>
    <scope>NUCLEOTIDE SEQUENCE [LARGE SCALE GENOMIC DNA]</scope>
    <source>
        <strain evidence="8 9">E14</strain>
    </source>
</reference>
<feature type="domain" description="Major facilitator superfamily (MFS) profile" evidence="7">
    <location>
        <begin position="1"/>
        <end position="369"/>
    </location>
</feature>
<keyword evidence="3 6" id="KW-0812">Transmembrane</keyword>
<proteinExistence type="predicted"/>
<keyword evidence="2" id="KW-0813">Transport</keyword>
<name>A0ABQ5NAR8_9CLOT</name>
<feature type="transmembrane region" description="Helical" evidence="6">
    <location>
        <begin position="143"/>
        <end position="162"/>
    </location>
</feature>
<feature type="transmembrane region" description="Helical" evidence="6">
    <location>
        <begin position="345"/>
        <end position="362"/>
    </location>
</feature>
<feature type="transmembrane region" description="Helical" evidence="6">
    <location>
        <begin position="225"/>
        <end position="248"/>
    </location>
</feature>
<evidence type="ECO:0000256" key="2">
    <source>
        <dbReference type="ARBA" id="ARBA00022448"/>
    </source>
</evidence>
<evidence type="ECO:0000256" key="6">
    <source>
        <dbReference type="SAM" id="Phobius"/>
    </source>
</evidence>
<evidence type="ECO:0000256" key="5">
    <source>
        <dbReference type="ARBA" id="ARBA00023136"/>
    </source>
</evidence>
<feature type="transmembrane region" description="Helical" evidence="6">
    <location>
        <begin position="255"/>
        <end position="285"/>
    </location>
</feature>
<evidence type="ECO:0000313" key="9">
    <source>
        <dbReference type="Proteomes" id="UP001208567"/>
    </source>
</evidence>
<evidence type="ECO:0000256" key="4">
    <source>
        <dbReference type="ARBA" id="ARBA00022989"/>
    </source>
</evidence>
<evidence type="ECO:0000256" key="1">
    <source>
        <dbReference type="ARBA" id="ARBA00004651"/>
    </source>
</evidence>
<gene>
    <name evidence="8" type="ORF">bsdE14_35770</name>
</gene>
<feature type="transmembrane region" description="Helical" evidence="6">
    <location>
        <begin position="71"/>
        <end position="93"/>
    </location>
</feature>
<dbReference type="SUPFAM" id="SSF103473">
    <property type="entry name" value="MFS general substrate transporter"/>
    <property type="match status" value="1"/>
</dbReference>
<comment type="subcellular location">
    <subcellularLocation>
        <location evidence="1">Cell membrane</location>
        <topology evidence="1">Multi-pass membrane protein</topology>
    </subcellularLocation>
</comment>
<evidence type="ECO:0000313" key="8">
    <source>
        <dbReference type="EMBL" id="GLC32167.1"/>
    </source>
</evidence>
<feature type="transmembrane region" description="Helical" evidence="6">
    <location>
        <begin position="192"/>
        <end position="213"/>
    </location>
</feature>
<dbReference type="Gene3D" id="1.20.1250.20">
    <property type="entry name" value="MFS general substrate transporter like domains"/>
    <property type="match status" value="2"/>
</dbReference>
<dbReference type="PANTHER" id="PTHR23520:SF5">
    <property type="entry name" value="TRANSPORTER, PUTATIVE (AFU_ORTHOLOGUE AFUA_3G04000)-RELATED"/>
    <property type="match status" value="1"/>
</dbReference>
<evidence type="ECO:0000259" key="7">
    <source>
        <dbReference type="PROSITE" id="PS50850"/>
    </source>
</evidence>
<keyword evidence="5 6" id="KW-0472">Membrane</keyword>
<keyword evidence="4 6" id="KW-1133">Transmembrane helix</keyword>
<evidence type="ECO:0000256" key="3">
    <source>
        <dbReference type="ARBA" id="ARBA00022692"/>
    </source>
</evidence>
<dbReference type="InterPro" id="IPR020846">
    <property type="entry name" value="MFS_dom"/>
</dbReference>
<dbReference type="EMBL" id="BRXR01000001">
    <property type="protein sequence ID" value="GLC32167.1"/>
    <property type="molecule type" value="Genomic_DNA"/>
</dbReference>
<dbReference type="InterPro" id="IPR011701">
    <property type="entry name" value="MFS"/>
</dbReference>
<dbReference type="PROSITE" id="PS50850">
    <property type="entry name" value="MFS"/>
    <property type="match status" value="1"/>
</dbReference>
<dbReference type="InterPro" id="IPR036259">
    <property type="entry name" value="MFS_trans_sf"/>
</dbReference>
<comment type="caution">
    <text evidence="8">The sequence shown here is derived from an EMBL/GenBank/DDBJ whole genome shotgun (WGS) entry which is preliminary data.</text>
</comment>
<feature type="transmembrane region" description="Helical" evidence="6">
    <location>
        <begin position="16"/>
        <end position="40"/>
    </location>
</feature>
<protein>
    <submittedName>
        <fullName evidence="8">MFS transporter</fullName>
    </submittedName>
</protein>
<feature type="transmembrane region" description="Helical" evidence="6">
    <location>
        <begin position="47"/>
        <end position="65"/>
    </location>
</feature>
<dbReference type="Pfam" id="PF07690">
    <property type="entry name" value="MFS_1"/>
    <property type="match status" value="2"/>
</dbReference>
<sequence>MLQGIYIKELKIGEDFLGFILSLRIFAVAIFSIPCAIFVNKYGRKKGIMVALLFVPISGALQGYFQDKWLLSIFAVIQGFSNAFLLVSEGPFLMENSNEKNRLKLFSYAFSDNVFSTMVGYYVFGHISNIFHNFFGIVNALRYSIIISGLIGVIGCVFIIFIEEAKAPVIGENNIFYKKAFSVIKQRHPRNFLVYNFIIGFGAGLVVPYFNVYLKYKVNATTDQIGLILALAMGAMGIGGLITPYMAIKFGKVKTIIICQVISIPFLMLIALPPSLIVVSFALFMRNALMNMAGPIVGNLSMEIIKEGERSIFASINNISGNLSRAVSAVVAGFIMKNFSNGYEIPYFITAILYLAATIYFYKSFSTLELKRKMA</sequence>